<dbReference type="Pfam" id="PF00449">
    <property type="entry name" value="Urease_alpha"/>
    <property type="match status" value="1"/>
</dbReference>
<dbReference type="EC" id="3.5.1.5" evidence="6 7"/>
<dbReference type="InterPro" id="IPR011612">
    <property type="entry name" value="Urease_alpha_N_dom"/>
</dbReference>
<dbReference type="InterPro" id="IPR017951">
    <property type="entry name" value="Urease_asu_c"/>
</dbReference>
<proteinExistence type="inferred from homology"/>
<feature type="binding site" evidence="6 9">
    <location>
        <position position="139"/>
    </location>
    <ligand>
        <name>Ni(2+)</name>
        <dbReference type="ChEBI" id="CHEBI:49786"/>
        <label>1</label>
    </ligand>
</feature>
<dbReference type="Gene3D" id="3.20.20.140">
    <property type="entry name" value="Metal-dependent hydrolases"/>
    <property type="match status" value="1"/>
</dbReference>
<evidence type="ECO:0000313" key="14">
    <source>
        <dbReference type="EMBL" id="ORW99427.1"/>
    </source>
</evidence>
<dbReference type="RefSeq" id="WP_085111284.1">
    <property type="nucleotide sequence ID" value="NZ_JACKSN010000183.1"/>
</dbReference>
<comment type="PTM">
    <text evidence="8">Carbamylation allows a single lysine to coordinate two nickel ions.</text>
</comment>
<evidence type="ECO:0000256" key="9">
    <source>
        <dbReference type="PIRSR" id="PIRSR611612-51"/>
    </source>
</evidence>
<dbReference type="GO" id="GO:0009039">
    <property type="term" value="F:urease activity"/>
    <property type="evidence" value="ECO:0007669"/>
    <property type="project" value="UniProtKB-UniRule"/>
</dbReference>
<comment type="subunit">
    <text evidence="6">Heterotrimer of UreA (gamma), UreB (beta) and UreC (alpha) subunits. Three heterotrimers associate to form the active enzyme.</text>
</comment>
<reference evidence="14 15" key="1">
    <citation type="submission" date="2016-01" db="EMBL/GenBank/DDBJ databases">
        <title>The new phylogeny of the genus Mycobacterium.</title>
        <authorList>
            <person name="Tarcisio F."/>
            <person name="Conor M."/>
            <person name="Antonella G."/>
            <person name="Elisabetta G."/>
            <person name="Giulia F.S."/>
            <person name="Sara T."/>
            <person name="Anna F."/>
            <person name="Clotilde B."/>
            <person name="Roberto B."/>
            <person name="Veronica D.S."/>
            <person name="Fabio R."/>
            <person name="Monica P."/>
            <person name="Olivier J."/>
            <person name="Enrico T."/>
            <person name="Nicola S."/>
        </authorList>
    </citation>
    <scope>NUCLEOTIDE SEQUENCE [LARGE SCALE GENOMIC DNA]</scope>
    <source>
        <strain evidence="14 15">DSM 44153</strain>
    </source>
</reference>
<evidence type="ECO:0000256" key="2">
    <source>
        <dbReference type="ARBA" id="ARBA00022596"/>
    </source>
</evidence>
<comment type="pathway">
    <text evidence="1 6">Nitrogen metabolism; urea degradation; CO(2) and NH(3) from urea (urease route): step 1/1.</text>
</comment>
<dbReference type="NCBIfam" id="TIGR01792">
    <property type="entry name" value="urease_alph"/>
    <property type="match status" value="1"/>
</dbReference>
<dbReference type="PROSITE" id="PS01120">
    <property type="entry name" value="UREASE_1"/>
    <property type="match status" value="1"/>
</dbReference>
<evidence type="ECO:0000256" key="8">
    <source>
        <dbReference type="PIRSR" id="PIRSR611612-50"/>
    </source>
</evidence>
<feature type="binding site" description="via carbamate group" evidence="6 9">
    <location>
        <position position="222"/>
    </location>
    <ligand>
        <name>Ni(2+)</name>
        <dbReference type="ChEBI" id="CHEBI:49786"/>
        <label>1</label>
    </ligand>
</feature>
<accession>A0A1X2EEN7</accession>
<organism evidence="14 15">
    <name type="scientific">Mycolicibacillus trivialis</name>
    <dbReference type="NCBI Taxonomy" id="1798"/>
    <lineage>
        <taxon>Bacteria</taxon>
        <taxon>Bacillati</taxon>
        <taxon>Actinomycetota</taxon>
        <taxon>Actinomycetes</taxon>
        <taxon>Mycobacteriales</taxon>
        <taxon>Mycobacteriaceae</taxon>
        <taxon>Mycolicibacillus</taxon>
    </lineage>
</organism>
<evidence type="ECO:0000256" key="11">
    <source>
        <dbReference type="PROSITE-ProRule" id="PRU00700"/>
    </source>
</evidence>
<keyword evidence="6 11" id="KW-0963">Cytoplasm</keyword>
<dbReference type="GO" id="GO:0005737">
    <property type="term" value="C:cytoplasm"/>
    <property type="evidence" value="ECO:0007669"/>
    <property type="project" value="UniProtKB-SubCell"/>
</dbReference>
<comment type="similarity">
    <text evidence="6 12">Belongs to the metallo-dependent hydrolases superfamily. Urease alpha subunit family.</text>
</comment>
<evidence type="ECO:0000256" key="10">
    <source>
        <dbReference type="PIRSR" id="PIRSR611612-52"/>
    </source>
</evidence>
<keyword evidence="3 6" id="KW-0479">Metal-binding</keyword>
<feature type="active site" description="Proton donor" evidence="6 10">
    <location>
        <position position="325"/>
    </location>
</feature>
<dbReference type="Pfam" id="PF01979">
    <property type="entry name" value="Amidohydro_1"/>
    <property type="match status" value="1"/>
</dbReference>
<dbReference type="Gene3D" id="2.30.40.10">
    <property type="entry name" value="Urease, subunit C, domain 1"/>
    <property type="match status" value="1"/>
</dbReference>
<evidence type="ECO:0000256" key="12">
    <source>
        <dbReference type="RuleBase" id="RU004158"/>
    </source>
</evidence>
<dbReference type="InterPro" id="IPR050112">
    <property type="entry name" value="Urease_alpha_subunit"/>
</dbReference>
<comment type="subcellular location">
    <subcellularLocation>
        <location evidence="6 11">Cytoplasm</location>
    </subcellularLocation>
</comment>
<gene>
    <name evidence="6 14" type="primary">ureC</name>
    <name evidence="14" type="ORF">AWC30_16385</name>
</gene>
<feature type="domain" description="Urease" evidence="13">
    <location>
        <begin position="134"/>
        <end position="572"/>
    </location>
</feature>
<sequence length="572" mass="60392">MSSVSRRTYASLYGPTTGDRFRLADTELIAQVERSLLTPGEELVFGGGKSIRDGMGQTPGVTNAEGALDLVITSVIVMDPIIGIVKADIGIRDGRIVGVGQAGNPYVQDGVDPGLIVGTGTQVIAGEGLVATAGAVDTHVHFISPEQVKDGLSSGVTTFLGGGTGPEDGARGTNTTPGAGNITRMLQATACYPVNVGFLGKGNSSQPEALIEQMQAGACGFKVHEDWGATPAVMDCCLSVADDHDVQVAIHTDTLNESGYLADTLSAINGRVVHAYHIEGAGGGHAPDVMAMAALPNVLPSSTNPTRPFTTDTANNLFYMTAVTHNLNPRDPVDNAFVQSRIRTGTEAAEDVLQDLGVVSMYTSDSQAMGRISDTITTAWRTADKMKQQTGQLAGDPDEHDNGRILRYLAKYTINPALTHGIGHLVGSLEPGKIADIVLWPTSTFGVRPKLVLKGGMVVRATLGDPCGSIPTTEPVLMRPMYGSEPPVAPHIAMTFMSEAAVVAGVPDRIGLDRWVEPVRGCRTVGKQQMVRNDAMPEIRIDPKTYDVYLDGTLATAEPVDRVSMAQLYYIV</sequence>
<dbReference type="InterPro" id="IPR032466">
    <property type="entry name" value="Metal_Hydrolase"/>
</dbReference>
<dbReference type="PANTHER" id="PTHR43440:SF1">
    <property type="entry name" value="UREASE"/>
    <property type="match status" value="1"/>
</dbReference>
<dbReference type="Proteomes" id="UP000193090">
    <property type="component" value="Unassembled WGS sequence"/>
</dbReference>
<name>A0A1X2EEN7_9MYCO</name>
<evidence type="ECO:0000313" key="15">
    <source>
        <dbReference type="Proteomes" id="UP000193090"/>
    </source>
</evidence>
<feature type="binding site" evidence="6 9">
    <location>
        <position position="251"/>
    </location>
    <ligand>
        <name>Ni(2+)</name>
        <dbReference type="ChEBI" id="CHEBI:49786"/>
        <label>2</label>
    </ligand>
</feature>
<feature type="binding site" description="via carbamate group" evidence="6 9">
    <location>
        <position position="222"/>
    </location>
    <ligand>
        <name>Ni(2+)</name>
        <dbReference type="ChEBI" id="CHEBI:49786"/>
        <label>2</label>
    </ligand>
</feature>
<evidence type="ECO:0000256" key="3">
    <source>
        <dbReference type="ARBA" id="ARBA00022723"/>
    </source>
</evidence>
<comment type="cofactor">
    <cofactor evidence="6 9">
        <name>Ni cation</name>
        <dbReference type="ChEBI" id="CHEBI:25516"/>
    </cofactor>
    <text evidence="6 9">Binds 2 nickel ions per subunit.</text>
</comment>
<dbReference type="PROSITE" id="PS51368">
    <property type="entry name" value="UREASE_3"/>
    <property type="match status" value="1"/>
</dbReference>
<dbReference type="STRING" id="1798.AWC30_16385"/>
<feature type="binding site" evidence="6 9">
    <location>
        <position position="365"/>
    </location>
    <ligand>
        <name>Ni(2+)</name>
        <dbReference type="ChEBI" id="CHEBI:49786"/>
        <label>1</label>
    </ligand>
</feature>
<dbReference type="PANTHER" id="PTHR43440">
    <property type="entry name" value="UREASE"/>
    <property type="match status" value="1"/>
</dbReference>
<dbReference type="GO" id="GO:0043419">
    <property type="term" value="P:urea catabolic process"/>
    <property type="evidence" value="ECO:0007669"/>
    <property type="project" value="UniProtKB-UniRule"/>
</dbReference>
<dbReference type="InterPro" id="IPR006680">
    <property type="entry name" value="Amidohydro-rel"/>
</dbReference>
<feature type="modified residue" description="N6-carboxylysine" evidence="6 8">
    <location>
        <position position="222"/>
    </location>
</feature>
<evidence type="ECO:0000256" key="5">
    <source>
        <dbReference type="ARBA" id="ARBA00047778"/>
    </source>
</evidence>
<dbReference type="PRINTS" id="PR01752">
    <property type="entry name" value="UREASE"/>
</dbReference>
<protein>
    <recommendedName>
        <fullName evidence="6 7">Urease subunit alpha</fullName>
        <ecNumber evidence="6 7">3.5.1.5</ecNumber>
    </recommendedName>
    <alternativeName>
        <fullName evidence="6">Urea amidohydrolase subunit alpha</fullName>
    </alternativeName>
</protein>
<keyword evidence="4 6" id="KW-0378">Hydrolase</keyword>
<dbReference type="OrthoDB" id="9802793at2"/>
<dbReference type="InterPro" id="IPR011059">
    <property type="entry name" value="Metal-dep_hydrolase_composite"/>
</dbReference>
<dbReference type="NCBIfam" id="NF009686">
    <property type="entry name" value="PRK13207.1"/>
    <property type="match status" value="1"/>
</dbReference>
<evidence type="ECO:0000256" key="4">
    <source>
        <dbReference type="ARBA" id="ARBA00022801"/>
    </source>
</evidence>
<dbReference type="InterPro" id="IPR005848">
    <property type="entry name" value="Urease_asu"/>
</dbReference>
<dbReference type="AlphaFoldDB" id="A0A1X2EEN7"/>
<comment type="PTM">
    <text evidence="6">Carboxylation allows a single lysine to coordinate two nickel ions.</text>
</comment>
<dbReference type="UniPathway" id="UPA00258">
    <property type="reaction ID" value="UER00370"/>
</dbReference>
<evidence type="ECO:0000256" key="7">
    <source>
        <dbReference type="NCBIfam" id="TIGR01792"/>
    </source>
</evidence>
<dbReference type="SUPFAM" id="SSF51338">
    <property type="entry name" value="Composite domain of metallo-dependent hydrolases"/>
    <property type="match status" value="1"/>
</dbReference>
<comment type="caution">
    <text evidence="14">The sequence shown here is derived from an EMBL/GenBank/DDBJ whole genome shotgun (WGS) entry which is preliminary data.</text>
</comment>
<keyword evidence="15" id="KW-1185">Reference proteome</keyword>
<comment type="catalytic activity">
    <reaction evidence="5 6">
        <text>urea + 2 H2O + H(+) = hydrogencarbonate + 2 NH4(+)</text>
        <dbReference type="Rhea" id="RHEA:20557"/>
        <dbReference type="ChEBI" id="CHEBI:15377"/>
        <dbReference type="ChEBI" id="CHEBI:15378"/>
        <dbReference type="ChEBI" id="CHEBI:16199"/>
        <dbReference type="ChEBI" id="CHEBI:17544"/>
        <dbReference type="ChEBI" id="CHEBI:28938"/>
        <dbReference type="EC" id="3.5.1.5"/>
    </reaction>
</comment>
<dbReference type="InterPro" id="IPR029754">
    <property type="entry name" value="Urease_Ni-bd"/>
</dbReference>
<feature type="binding site" evidence="6 9">
    <location>
        <position position="277"/>
    </location>
    <ligand>
        <name>Ni(2+)</name>
        <dbReference type="ChEBI" id="CHEBI:49786"/>
        <label>2</label>
    </ligand>
</feature>
<feature type="binding site" evidence="6 9">
    <location>
        <position position="141"/>
    </location>
    <ligand>
        <name>Ni(2+)</name>
        <dbReference type="ChEBI" id="CHEBI:49786"/>
        <label>1</label>
    </ligand>
</feature>
<feature type="binding site" evidence="6 11">
    <location>
        <position position="224"/>
    </location>
    <ligand>
        <name>substrate</name>
    </ligand>
</feature>
<dbReference type="EMBL" id="LQPZ01000047">
    <property type="protein sequence ID" value="ORW99427.1"/>
    <property type="molecule type" value="Genomic_DNA"/>
</dbReference>
<dbReference type="SUPFAM" id="SSF51556">
    <property type="entry name" value="Metallo-dependent hydrolases"/>
    <property type="match status" value="1"/>
</dbReference>
<evidence type="ECO:0000256" key="6">
    <source>
        <dbReference type="HAMAP-Rule" id="MF_01953"/>
    </source>
</evidence>
<evidence type="ECO:0000256" key="1">
    <source>
        <dbReference type="ARBA" id="ARBA00004897"/>
    </source>
</evidence>
<keyword evidence="2 6" id="KW-0533">Nickel</keyword>
<dbReference type="HAMAP" id="MF_01953">
    <property type="entry name" value="Urease_alpha"/>
    <property type="match status" value="1"/>
</dbReference>
<dbReference type="GO" id="GO:0016151">
    <property type="term" value="F:nickel cation binding"/>
    <property type="evidence" value="ECO:0007669"/>
    <property type="project" value="UniProtKB-UniRule"/>
</dbReference>
<evidence type="ECO:0000259" key="13">
    <source>
        <dbReference type="PROSITE" id="PS51368"/>
    </source>
</evidence>